<comment type="caution">
    <text evidence="4">The sequence shown here is derived from an EMBL/GenBank/DDBJ whole genome shotgun (WGS) entry which is preliminary data.</text>
</comment>
<keyword evidence="5" id="KW-1185">Reference proteome</keyword>
<dbReference type="OrthoDB" id="3173376at2"/>
<dbReference type="PANTHER" id="PTHR30055">
    <property type="entry name" value="HTH-TYPE TRANSCRIPTIONAL REGULATOR RUTR"/>
    <property type="match status" value="1"/>
</dbReference>
<dbReference type="InterPro" id="IPR009057">
    <property type="entry name" value="Homeodomain-like_sf"/>
</dbReference>
<protein>
    <submittedName>
        <fullName evidence="4">TetR family transcriptional regulator</fullName>
    </submittedName>
</protein>
<dbReference type="SUPFAM" id="SSF46689">
    <property type="entry name" value="Homeodomain-like"/>
    <property type="match status" value="1"/>
</dbReference>
<evidence type="ECO:0000313" key="5">
    <source>
        <dbReference type="Proteomes" id="UP000253318"/>
    </source>
</evidence>
<feature type="domain" description="HTH tetR-type" evidence="3">
    <location>
        <begin position="13"/>
        <end position="73"/>
    </location>
</feature>
<dbReference type="AlphaFoldDB" id="A0A368TAF8"/>
<reference evidence="4 5" key="1">
    <citation type="submission" date="2018-04" db="EMBL/GenBank/DDBJ databases">
        <title>Novel actinobacteria from marine sediment.</title>
        <authorList>
            <person name="Ng Z.Y."/>
            <person name="Tan G.Y.A."/>
        </authorList>
    </citation>
    <scope>NUCLEOTIDE SEQUENCE [LARGE SCALE GENOMIC DNA]</scope>
    <source>
        <strain evidence="4 5">TPS81</strain>
    </source>
</reference>
<dbReference type="GO" id="GO:0000976">
    <property type="term" value="F:transcription cis-regulatory region binding"/>
    <property type="evidence" value="ECO:0007669"/>
    <property type="project" value="TreeGrafter"/>
</dbReference>
<feature type="DNA-binding region" description="H-T-H motif" evidence="2">
    <location>
        <begin position="36"/>
        <end position="55"/>
    </location>
</feature>
<dbReference type="InterPro" id="IPR036271">
    <property type="entry name" value="Tet_transcr_reg_TetR-rel_C_sf"/>
</dbReference>
<dbReference type="Pfam" id="PF00440">
    <property type="entry name" value="TetR_N"/>
    <property type="match status" value="1"/>
</dbReference>
<dbReference type="Proteomes" id="UP000253318">
    <property type="component" value="Unassembled WGS sequence"/>
</dbReference>
<gene>
    <name evidence="4" type="ORF">DEF24_03835</name>
</gene>
<dbReference type="Gene3D" id="1.10.357.10">
    <property type="entry name" value="Tetracycline Repressor, domain 2"/>
    <property type="match status" value="1"/>
</dbReference>
<keyword evidence="1 2" id="KW-0238">DNA-binding</keyword>
<dbReference type="InterPro" id="IPR001647">
    <property type="entry name" value="HTH_TetR"/>
</dbReference>
<organism evidence="4 5">
    <name type="scientific">Marinitenerispora sediminis</name>
    <dbReference type="NCBI Taxonomy" id="1931232"/>
    <lineage>
        <taxon>Bacteria</taxon>
        <taxon>Bacillati</taxon>
        <taxon>Actinomycetota</taxon>
        <taxon>Actinomycetes</taxon>
        <taxon>Streptosporangiales</taxon>
        <taxon>Nocardiopsidaceae</taxon>
        <taxon>Marinitenerispora</taxon>
    </lineage>
</organism>
<dbReference type="GO" id="GO:0003700">
    <property type="term" value="F:DNA-binding transcription factor activity"/>
    <property type="evidence" value="ECO:0007669"/>
    <property type="project" value="TreeGrafter"/>
</dbReference>
<accession>A0A368TAF8</accession>
<dbReference type="PANTHER" id="PTHR30055:SF220">
    <property type="entry name" value="TETR-FAMILY REGULATORY PROTEIN"/>
    <property type="match status" value="1"/>
</dbReference>
<evidence type="ECO:0000256" key="2">
    <source>
        <dbReference type="PROSITE-ProRule" id="PRU00335"/>
    </source>
</evidence>
<dbReference type="RefSeq" id="WP_114396713.1">
    <property type="nucleotide sequence ID" value="NZ_QEIM01000016.1"/>
</dbReference>
<dbReference type="SUPFAM" id="SSF48498">
    <property type="entry name" value="Tetracyclin repressor-like, C-terminal domain"/>
    <property type="match status" value="1"/>
</dbReference>
<name>A0A368TAF8_9ACTN</name>
<evidence type="ECO:0000259" key="3">
    <source>
        <dbReference type="PROSITE" id="PS50977"/>
    </source>
</evidence>
<evidence type="ECO:0000256" key="1">
    <source>
        <dbReference type="ARBA" id="ARBA00023125"/>
    </source>
</evidence>
<dbReference type="EMBL" id="QEIN01000017">
    <property type="protein sequence ID" value="RCV61582.1"/>
    <property type="molecule type" value="Genomic_DNA"/>
</dbReference>
<dbReference type="PROSITE" id="PS50977">
    <property type="entry name" value="HTH_TETR_2"/>
    <property type="match status" value="1"/>
</dbReference>
<proteinExistence type="predicted"/>
<sequence length="199" mass="21729">MNARPDRHRYHHGDLRAALLEAAERRLRTHGVARLSLRDLAREVGVSHGAPRRHFPERQDLLDALAQSGFTRLGERIRHAIAEGEDDVPARIRRAGSAFAHFAIENAALLELMNATKHRAGAESGPLAAEAAFEPIKVLIREGQAQSILREGPPEEIGLILYATINGITTLVTTGAISVERLDDLTHTAVNLFLRGAAP</sequence>
<dbReference type="InterPro" id="IPR050109">
    <property type="entry name" value="HTH-type_TetR-like_transc_reg"/>
</dbReference>
<evidence type="ECO:0000313" key="4">
    <source>
        <dbReference type="EMBL" id="RCV61582.1"/>
    </source>
</evidence>